<keyword evidence="2" id="KW-1185">Reference proteome</keyword>
<evidence type="ECO:0000313" key="1">
    <source>
        <dbReference type="EMBL" id="MBB5691783.1"/>
    </source>
</evidence>
<organism evidence="1 2">
    <name type="scientific">Neoroseomonas alkaliterrae</name>
    <dbReference type="NCBI Taxonomy" id="1452450"/>
    <lineage>
        <taxon>Bacteria</taxon>
        <taxon>Pseudomonadati</taxon>
        <taxon>Pseudomonadota</taxon>
        <taxon>Alphaproteobacteria</taxon>
        <taxon>Acetobacterales</taxon>
        <taxon>Acetobacteraceae</taxon>
        <taxon>Neoroseomonas</taxon>
    </lineage>
</organism>
<gene>
    <name evidence="1" type="ORF">FHS88_003944</name>
</gene>
<dbReference type="EMBL" id="JACIJE010000017">
    <property type="protein sequence ID" value="MBB5691783.1"/>
    <property type="molecule type" value="Genomic_DNA"/>
</dbReference>
<name>A0A840YCX3_9PROT</name>
<sequence>MTLRRLVSPPDTFVTAAVTGFSADYAPDDLAPPLVQGDRRIEILHADLVAAGFPWPPREPDEVLDGAESFTVLFAAPVWEGTERIGWTLAVRGG</sequence>
<proteinExistence type="predicted"/>
<evidence type="ECO:0000313" key="2">
    <source>
        <dbReference type="Proteomes" id="UP000562254"/>
    </source>
</evidence>
<comment type="caution">
    <text evidence="1">The sequence shown here is derived from an EMBL/GenBank/DDBJ whole genome shotgun (WGS) entry which is preliminary data.</text>
</comment>
<reference evidence="1 2" key="1">
    <citation type="submission" date="2020-08" db="EMBL/GenBank/DDBJ databases">
        <title>Genomic Encyclopedia of Type Strains, Phase IV (KMG-IV): sequencing the most valuable type-strain genomes for metagenomic binning, comparative biology and taxonomic classification.</title>
        <authorList>
            <person name="Goeker M."/>
        </authorList>
    </citation>
    <scope>NUCLEOTIDE SEQUENCE [LARGE SCALE GENOMIC DNA]</scope>
    <source>
        <strain evidence="1 2">DSM 25895</strain>
    </source>
</reference>
<dbReference type="RefSeq" id="WP_211842418.1">
    <property type="nucleotide sequence ID" value="NZ_JAAEDJ010000041.1"/>
</dbReference>
<protein>
    <submittedName>
        <fullName evidence="1">Uncharacterized protein</fullName>
    </submittedName>
</protein>
<accession>A0A840YCX3</accession>
<dbReference type="Proteomes" id="UP000562254">
    <property type="component" value="Unassembled WGS sequence"/>
</dbReference>
<dbReference type="AlphaFoldDB" id="A0A840YCX3"/>